<dbReference type="EMBL" id="CAJFCW020000003">
    <property type="protein sequence ID" value="CAG9105649.1"/>
    <property type="molecule type" value="Genomic_DNA"/>
</dbReference>
<evidence type="ECO:0000313" key="2">
    <source>
        <dbReference type="EMBL" id="CAD5216288.1"/>
    </source>
</evidence>
<organism evidence="2 3">
    <name type="scientific">Bursaphelenchus okinawaensis</name>
    <dbReference type="NCBI Taxonomy" id="465554"/>
    <lineage>
        <taxon>Eukaryota</taxon>
        <taxon>Metazoa</taxon>
        <taxon>Ecdysozoa</taxon>
        <taxon>Nematoda</taxon>
        <taxon>Chromadorea</taxon>
        <taxon>Rhabditida</taxon>
        <taxon>Tylenchina</taxon>
        <taxon>Tylenchomorpha</taxon>
        <taxon>Aphelenchoidea</taxon>
        <taxon>Aphelenchoididae</taxon>
        <taxon>Bursaphelenchus</taxon>
    </lineage>
</organism>
<feature type="transmembrane region" description="Helical" evidence="1">
    <location>
        <begin position="56"/>
        <end position="86"/>
    </location>
</feature>
<comment type="caution">
    <text evidence="2">The sequence shown here is derived from an EMBL/GenBank/DDBJ whole genome shotgun (WGS) entry which is preliminary data.</text>
</comment>
<comment type="similarity">
    <text evidence="1">Belongs to the DP1 family.</text>
</comment>
<gene>
    <name evidence="2" type="ORF">BOKJ2_LOCUS6518</name>
</gene>
<sequence>MTKNQDQKPHTQDNFFVSYLKKRNDQFKEVLYQPKNPKAEHYINLFESKTNIKREYAAYGLIAFISLYFMIGAFASLICNFVGFAYPAYHSVKSLRTASYDDDRKWLVYWTVFAFFSLVDFFANCILSYFPAYWLAKVVFLVYLYLPQTNGAVYLYENYVDKIVSRFDNLLGFQKPEKTE</sequence>
<keyword evidence="3" id="KW-1185">Reference proteome</keyword>
<dbReference type="AlphaFoldDB" id="A0A811KLW1"/>
<comment type="subcellular location">
    <subcellularLocation>
        <location evidence="1">Membrane</location>
        <topology evidence="1">Multi-pass membrane protein</topology>
    </subcellularLocation>
</comment>
<dbReference type="InterPro" id="IPR004345">
    <property type="entry name" value="TB2_DP1_HVA22"/>
</dbReference>
<protein>
    <recommendedName>
        <fullName evidence="1">Receptor expression-enhancing protein</fullName>
    </recommendedName>
</protein>
<proteinExistence type="inferred from homology"/>
<dbReference type="PANTHER" id="PTHR12300:SF34">
    <property type="entry name" value="RECEPTOR EXPRESSION-ENHANCING PROTEIN"/>
    <property type="match status" value="1"/>
</dbReference>
<dbReference type="GO" id="GO:0016020">
    <property type="term" value="C:membrane"/>
    <property type="evidence" value="ECO:0007669"/>
    <property type="project" value="UniProtKB-SubCell"/>
</dbReference>
<dbReference type="PANTHER" id="PTHR12300">
    <property type="entry name" value="HVA22-LIKE PROTEINS"/>
    <property type="match status" value="1"/>
</dbReference>
<dbReference type="Proteomes" id="UP000783686">
    <property type="component" value="Unassembled WGS sequence"/>
</dbReference>
<dbReference type="Proteomes" id="UP000614601">
    <property type="component" value="Unassembled WGS sequence"/>
</dbReference>
<dbReference type="EMBL" id="CAJFDH010000003">
    <property type="protein sequence ID" value="CAD5216288.1"/>
    <property type="molecule type" value="Genomic_DNA"/>
</dbReference>
<reference evidence="2" key="1">
    <citation type="submission" date="2020-09" db="EMBL/GenBank/DDBJ databases">
        <authorList>
            <person name="Kikuchi T."/>
        </authorList>
    </citation>
    <scope>NUCLEOTIDE SEQUENCE</scope>
    <source>
        <strain evidence="2">SH1</strain>
    </source>
</reference>
<evidence type="ECO:0000313" key="3">
    <source>
        <dbReference type="Proteomes" id="UP000614601"/>
    </source>
</evidence>
<keyword evidence="1" id="KW-0472">Membrane</keyword>
<accession>A0A811KLW1</accession>
<evidence type="ECO:0000256" key="1">
    <source>
        <dbReference type="RuleBase" id="RU362006"/>
    </source>
</evidence>
<keyword evidence="1" id="KW-1133">Transmembrane helix</keyword>
<feature type="transmembrane region" description="Helical" evidence="1">
    <location>
        <begin position="134"/>
        <end position="156"/>
    </location>
</feature>
<keyword evidence="1" id="KW-0812">Transmembrane</keyword>
<dbReference type="Pfam" id="PF03134">
    <property type="entry name" value="TB2_DP1_HVA22"/>
    <property type="match status" value="1"/>
</dbReference>
<feature type="transmembrane region" description="Helical" evidence="1">
    <location>
        <begin position="106"/>
        <end position="127"/>
    </location>
</feature>
<dbReference type="OrthoDB" id="5913021at2759"/>
<name>A0A811KLW1_9BILA</name>